<dbReference type="AlphaFoldDB" id="A0A6N1VHR5"/>
<feature type="transmembrane region" description="Helical" evidence="1">
    <location>
        <begin position="71"/>
        <end position="94"/>
    </location>
</feature>
<sequence length="262" mass="28700">MRFGWKRKTITLGTLVVIGTMTGPFGTFTDLTLLNRFVYWLVACAACSFFMNIGIYLALTHPQIGRFSALLGMVAAVLLAAMPGTLVVMVLEFLFRATTLTPAFAFKVWAFISVIGLAVAQVDYMLFRAEADRSGTVPAADGTEASAPDRPECAFFRNLRPGVGRDLVSLSMHDHYLEVVTASGRDMILKRMRDAVSELDGYPGLRIHRSHWVALDAVVDIERESGGVRAVLGDGRRLPVSRAKVSELREVLSMRDGRAISG</sequence>
<name>A0A6N1VHR5_9HYPH</name>
<evidence type="ECO:0000313" key="4">
    <source>
        <dbReference type="Proteomes" id="UP000509367"/>
    </source>
</evidence>
<dbReference type="EMBL" id="CP054836">
    <property type="protein sequence ID" value="QKV20294.1"/>
    <property type="molecule type" value="Genomic_DNA"/>
</dbReference>
<dbReference type="KEGG" id="orm:HTY61_18490"/>
<evidence type="ECO:0000313" key="3">
    <source>
        <dbReference type="EMBL" id="QKV20294.1"/>
    </source>
</evidence>
<gene>
    <name evidence="3" type="ORF">HTY61_18490</name>
</gene>
<feature type="transmembrane region" description="Helical" evidence="1">
    <location>
        <begin position="37"/>
        <end position="59"/>
    </location>
</feature>
<dbReference type="Proteomes" id="UP000509367">
    <property type="component" value="Chromosome"/>
</dbReference>
<keyword evidence="1" id="KW-0812">Transmembrane</keyword>
<keyword evidence="1" id="KW-1133">Transmembrane helix</keyword>
<accession>A0A6N1VHR5</accession>
<evidence type="ECO:0000256" key="1">
    <source>
        <dbReference type="SAM" id="Phobius"/>
    </source>
</evidence>
<dbReference type="RefSeq" id="WP_175278185.1">
    <property type="nucleotide sequence ID" value="NZ_CP054836.1"/>
</dbReference>
<protein>
    <submittedName>
        <fullName evidence="3">LytTR family transcriptional regulator DNA-binding domain-containing protein</fullName>
    </submittedName>
</protein>
<keyword evidence="4" id="KW-1185">Reference proteome</keyword>
<dbReference type="GO" id="GO:0003677">
    <property type="term" value="F:DNA binding"/>
    <property type="evidence" value="ECO:0007669"/>
    <property type="project" value="UniProtKB-KW"/>
</dbReference>
<dbReference type="InterPro" id="IPR007492">
    <property type="entry name" value="LytTR_DNA-bd_dom"/>
</dbReference>
<evidence type="ECO:0000259" key="2">
    <source>
        <dbReference type="PROSITE" id="PS50930"/>
    </source>
</evidence>
<dbReference type="Pfam" id="PF04397">
    <property type="entry name" value="LytTR"/>
    <property type="match status" value="1"/>
</dbReference>
<proteinExistence type="predicted"/>
<feature type="domain" description="HTH LytTR-type" evidence="2">
    <location>
        <begin position="165"/>
        <end position="254"/>
    </location>
</feature>
<keyword evidence="1" id="KW-0472">Membrane</keyword>
<dbReference type="SMART" id="SM00850">
    <property type="entry name" value="LytTR"/>
    <property type="match status" value="1"/>
</dbReference>
<feature type="transmembrane region" description="Helical" evidence="1">
    <location>
        <begin position="106"/>
        <end position="127"/>
    </location>
</feature>
<dbReference type="PROSITE" id="PS50930">
    <property type="entry name" value="HTH_LYTTR"/>
    <property type="match status" value="1"/>
</dbReference>
<organism evidence="3 4">
    <name type="scientific">Oricola thermophila</name>
    <dbReference type="NCBI Taxonomy" id="2742145"/>
    <lineage>
        <taxon>Bacteria</taxon>
        <taxon>Pseudomonadati</taxon>
        <taxon>Pseudomonadota</taxon>
        <taxon>Alphaproteobacteria</taxon>
        <taxon>Hyphomicrobiales</taxon>
        <taxon>Ahrensiaceae</taxon>
        <taxon>Oricola</taxon>
    </lineage>
</organism>
<keyword evidence="3" id="KW-0238">DNA-binding</keyword>
<dbReference type="Gene3D" id="2.40.50.1020">
    <property type="entry name" value="LytTr DNA-binding domain"/>
    <property type="match status" value="1"/>
</dbReference>
<feature type="transmembrane region" description="Helical" evidence="1">
    <location>
        <begin position="12"/>
        <end position="31"/>
    </location>
</feature>
<reference evidence="3 4" key="1">
    <citation type="submission" date="2020-06" db="EMBL/GenBank/DDBJ databases">
        <title>Oricola thermophila sp. nov. isolated from a tidal sediments.</title>
        <authorList>
            <person name="Kwon K.K."/>
            <person name="Yang S.-H."/>
            <person name="Park M.-J."/>
        </authorList>
    </citation>
    <scope>NUCLEOTIDE SEQUENCE [LARGE SCALE GENOMIC DNA]</scope>
    <source>
        <strain evidence="3 4">MEBiC13590</strain>
    </source>
</reference>